<feature type="region of interest" description="Disordered" evidence="1">
    <location>
        <begin position="76"/>
        <end position="101"/>
    </location>
</feature>
<reference evidence="2 3" key="1">
    <citation type="submission" date="2018-09" db="EMBL/GenBank/DDBJ databases">
        <title>Genomic investigation of the strawberry pathogen Phytophthora fragariae indicates pathogenicity is determined by transcriptional variation in three key races.</title>
        <authorList>
            <person name="Adams T.M."/>
            <person name="Armitage A.D."/>
            <person name="Sobczyk M.K."/>
            <person name="Bates H.J."/>
            <person name="Dunwell J.M."/>
            <person name="Nellist C.F."/>
            <person name="Harrison R.J."/>
        </authorList>
    </citation>
    <scope>NUCLEOTIDE SEQUENCE [LARGE SCALE GENOMIC DNA]</scope>
    <source>
        <strain evidence="2 3">SCRP245</strain>
    </source>
</reference>
<gene>
    <name evidence="2" type="ORF">PF011_g13558</name>
</gene>
<accession>A0A6A3K3Y4</accession>
<evidence type="ECO:0000313" key="3">
    <source>
        <dbReference type="Proteomes" id="UP000460718"/>
    </source>
</evidence>
<evidence type="ECO:0000256" key="1">
    <source>
        <dbReference type="SAM" id="MobiDB-lite"/>
    </source>
</evidence>
<name>A0A6A3K3Y4_9STRA</name>
<dbReference type="AlphaFoldDB" id="A0A6A3K3Y4"/>
<proteinExistence type="predicted"/>
<comment type="caution">
    <text evidence="2">The sequence shown here is derived from an EMBL/GenBank/DDBJ whole genome shotgun (WGS) entry which is preliminary data.</text>
</comment>
<sequence>MLGREVGIYEQGRQQIKVRCKVLLSSGTPEMLKVDMVTLVELTHREARITDLSLHDLMIERAARQQQYQLMQAVVKNAPGPRSKETHAVSVKTYQRPAKYD</sequence>
<organism evidence="2 3">
    <name type="scientific">Phytophthora fragariae</name>
    <dbReference type="NCBI Taxonomy" id="53985"/>
    <lineage>
        <taxon>Eukaryota</taxon>
        <taxon>Sar</taxon>
        <taxon>Stramenopiles</taxon>
        <taxon>Oomycota</taxon>
        <taxon>Peronosporomycetes</taxon>
        <taxon>Peronosporales</taxon>
        <taxon>Peronosporaceae</taxon>
        <taxon>Phytophthora</taxon>
    </lineage>
</organism>
<dbReference type="EMBL" id="QXFW01000841">
    <property type="protein sequence ID" value="KAE9001869.1"/>
    <property type="molecule type" value="Genomic_DNA"/>
</dbReference>
<dbReference type="Proteomes" id="UP000460718">
    <property type="component" value="Unassembled WGS sequence"/>
</dbReference>
<protein>
    <submittedName>
        <fullName evidence="2">Uncharacterized protein</fullName>
    </submittedName>
</protein>
<evidence type="ECO:0000313" key="2">
    <source>
        <dbReference type="EMBL" id="KAE9001869.1"/>
    </source>
</evidence>